<keyword evidence="1" id="KW-0472">Membrane</keyword>
<proteinExistence type="predicted"/>
<keyword evidence="1" id="KW-0812">Transmembrane</keyword>
<keyword evidence="1" id="KW-1133">Transmembrane helix</keyword>
<dbReference type="EMBL" id="CVRI01000038">
    <property type="protein sequence ID" value="CRK94078.1"/>
    <property type="molecule type" value="Genomic_DNA"/>
</dbReference>
<name>A0A1J1I588_9DIPT</name>
<evidence type="ECO:0000256" key="1">
    <source>
        <dbReference type="SAM" id="Phobius"/>
    </source>
</evidence>
<reference evidence="2 3" key="1">
    <citation type="submission" date="2015-04" db="EMBL/GenBank/DDBJ databases">
        <authorList>
            <person name="Syromyatnikov M.Y."/>
            <person name="Popov V.N."/>
        </authorList>
    </citation>
    <scope>NUCLEOTIDE SEQUENCE [LARGE SCALE GENOMIC DNA]</scope>
</reference>
<accession>A0A1J1I588</accession>
<feature type="transmembrane region" description="Helical" evidence="1">
    <location>
        <begin position="31"/>
        <end position="49"/>
    </location>
</feature>
<keyword evidence="3" id="KW-1185">Reference proteome</keyword>
<protein>
    <submittedName>
        <fullName evidence="2">CLUMA_CG007601, isoform A</fullName>
    </submittedName>
</protein>
<dbReference type="AlphaFoldDB" id="A0A1J1I588"/>
<sequence length="102" mass="11678">MNENCNVHYFVFYICHLKIQLTTIQHIRRRVLQFFMLSTAATCCLLVCFNKPVLIYVFVSGIPTLISEILLVNVGEWDEKLCKIKAHHASGDESYGSISNLI</sequence>
<gene>
    <name evidence="2" type="ORF">CLUMA_CG007601</name>
</gene>
<dbReference type="Proteomes" id="UP000183832">
    <property type="component" value="Unassembled WGS sequence"/>
</dbReference>
<feature type="transmembrane region" description="Helical" evidence="1">
    <location>
        <begin position="55"/>
        <end position="75"/>
    </location>
</feature>
<evidence type="ECO:0000313" key="3">
    <source>
        <dbReference type="Proteomes" id="UP000183832"/>
    </source>
</evidence>
<evidence type="ECO:0000313" key="2">
    <source>
        <dbReference type="EMBL" id="CRK94078.1"/>
    </source>
</evidence>
<organism evidence="2 3">
    <name type="scientific">Clunio marinus</name>
    <dbReference type="NCBI Taxonomy" id="568069"/>
    <lineage>
        <taxon>Eukaryota</taxon>
        <taxon>Metazoa</taxon>
        <taxon>Ecdysozoa</taxon>
        <taxon>Arthropoda</taxon>
        <taxon>Hexapoda</taxon>
        <taxon>Insecta</taxon>
        <taxon>Pterygota</taxon>
        <taxon>Neoptera</taxon>
        <taxon>Endopterygota</taxon>
        <taxon>Diptera</taxon>
        <taxon>Nematocera</taxon>
        <taxon>Chironomoidea</taxon>
        <taxon>Chironomidae</taxon>
        <taxon>Clunio</taxon>
    </lineage>
</organism>